<dbReference type="OrthoDB" id="369336at2"/>
<dbReference type="Proteomes" id="UP000001412">
    <property type="component" value="Chromosome"/>
</dbReference>
<protein>
    <recommendedName>
        <fullName evidence="4">Methyl-accepting chemotaxis protein</fullName>
    </recommendedName>
</protein>
<keyword evidence="1" id="KW-0472">Membrane</keyword>
<reference evidence="2 3" key="1">
    <citation type="journal article" date="2003" name="Proc. Natl. Acad. Sci. U.S.A.">
        <title>The genome sequence of Clostridium tetani, the causative agent of tetanus disease.</title>
        <authorList>
            <person name="Brueggemann H."/>
            <person name="Baumer S."/>
            <person name="Fricke W.F."/>
            <person name="Wiezer A."/>
            <person name="Liesegang H."/>
            <person name="Decker I."/>
            <person name="Herzberg C."/>
            <person name="Martinez-Arias R."/>
            <person name="Merkl R."/>
            <person name="Henne A."/>
            <person name="Gottschalk G."/>
        </authorList>
    </citation>
    <scope>NUCLEOTIDE SEQUENCE [LARGE SCALE GENOMIC DNA]</scope>
    <source>
        <strain evidence="3">Massachusetts / E88</strain>
    </source>
</reference>
<feature type="transmembrane region" description="Helical" evidence="1">
    <location>
        <begin position="15"/>
        <end position="37"/>
    </location>
</feature>
<evidence type="ECO:0000313" key="3">
    <source>
        <dbReference type="Proteomes" id="UP000001412"/>
    </source>
</evidence>
<evidence type="ECO:0000256" key="1">
    <source>
        <dbReference type="SAM" id="Phobius"/>
    </source>
</evidence>
<dbReference type="RefSeq" id="WP_011100057.1">
    <property type="nucleotide sequence ID" value="NC_004557.1"/>
</dbReference>
<proteinExistence type="predicted"/>
<evidence type="ECO:0000313" key="2">
    <source>
        <dbReference type="EMBL" id="AAO36397.1"/>
    </source>
</evidence>
<keyword evidence="3" id="KW-1185">Reference proteome</keyword>
<dbReference type="HOGENOM" id="CLU_135499_0_0_9"/>
<evidence type="ECO:0008006" key="4">
    <source>
        <dbReference type="Google" id="ProtNLM"/>
    </source>
</evidence>
<name>Q893E5_CLOTE</name>
<organism evidence="2 3">
    <name type="scientific">Clostridium tetani (strain Massachusetts / E88)</name>
    <dbReference type="NCBI Taxonomy" id="212717"/>
    <lineage>
        <taxon>Bacteria</taxon>
        <taxon>Bacillati</taxon>
        <taxon>Bacillota</taxon>
        <taxon>Clostridia</taxon>
        <taxon>Eubacteriales</taxon>
        <taxon>Clostridiaceae</taxon>
        <taxon>Clostridium</taxon>
    </lineage>
</organism>
<sequence>MYKKTSKNGSIKFKILVIPIIIMFAIISAITFGAVIITKSKLIYHMKIDALNLSTEISKQIERNNSTMNALNEFLESKIQTLGEFIVNTEDSSNNDYLTSLAKTFQVDEICIADKRRNLCIF</sequence>
<accession>Q893E5</accession>
<keyword evidence="1" id="KW-1133">Transmembrane helix</keyword>
<dbReference type="GeneID" id="24255045"/>
<gene>
    <name evidence="2" type="ordered locus">CTC_01882</name>
</gene>
<dbReference type="STRING" id="212717.CTC_01882"/>
<keyword evidence="1" id="KW-0812">Transmembrane</keyword>
<dbReference type="KEGG" id="ctc:CTC_01882"/>
<dbReference type="AlphaFoldDB" id="Q893E5"/>
<dbReference type="EMBL" id="AE015927">
    <property type="protein sequence ID" value="AAO36397.1"/>
    <property type="molecule type" value="Genomic_DNA"/>
</dbReference>